<gene>
    <name evidence="3" type="ORF">PDTA9734_01330</name>
</gene>
<dbReference type="PANTHER" id="PTHR30160:SF15">
    <property type="entry name" value="GLYCOSYLTRANSFERASE HI_0523-RELATED"/>
    <property type="match status" value="1"/>
</dbReference>
<keyword evidence="1" id="KW-0328">Glycosyltransferase</keyword>
<evidence type="ECO:0000256" key="2">
    <source>
        <dbReference type="ARBA" id="ARBA00022679"/>
    </source>
</evidence>
<dbReference type="SUPFAM" id="SSF53756">
    <property type="entry name" value="UDP-Glycosyltransferase/glycogen phosphorylase"/>
    <property type="match status" value="1"/>
</dbReference>
<dbReference type="CDD" id="cd03789">
    <property type="entry name" value="GT9_LPS_heptosyltransferase"/>
    <property type="match status" value="1"/>
</dbReference>
<dbReference type="Pfam" id="PF01075">
    <property type="entry name" value="Glyco_transf_9"/>
    <property type="match status" value="1"/>
</dbReference>
<reference evidence="3 4" key="1">
    <citation type="submission" date="2021-12" db="EMBL/GenBank/DDBJ databases">
        <title>Complete genome sequence of Phytobacter diazotrophicus TA9734.</title>
        <authorList>
            <person name="Kubota H."/>
            <person name="Nakayama Y."/>
            <person name="Ariyoshi T."/>
        </authorList>
    </citation>
    <scope>NUCLEOTIDE SEQUENCE [LARGE SCALE GENOMIC DNA]</scope>
    <source>
        <strain evidence="3 4">TA9734</strain>
    </source>
</reference>
<dbReference type="Proteomes" id="UP001320460">
    <property type="component" value="Chromosome"/>
</dbReference>
<keyword evidence="2" id="KW-0808">Transferase</keyword>
<dbReference type="RefSeq" id="WP_039080125.1">
    <property type="nucleotide sequence ID" value="NZ_AP025334.1"/>
</dbReference>
<dbReference type="InterPro" id="IPR051199">
    <property type="entry name" value="LPS_LOS_Heptosyltrfase"/>
</dbReference>
<evidence type="ECO:0000256" key="1">
    <source>
        <dbReference type="ARBA" id="ARBA00022676"/>
    </source>
</evidence>
<dbReference type="Gene3D" id="3.40.50.2000">
    <property type="entry name" value="Glycogen Phosphorylase B"/>
    <property type="match status" value="2"/>
</dbReference>
<dbReference type="InterPro" id="IPR002201">
    <property type="entry name" value="Glyco_trans_9"/>
</dbReference>
<dbReference type="PANTHER" id="PTHR30160">
    <property type="entry name" value="TETRAACYLDISACCHARIDE 4'-KINASE-RELATED"/>
    <property type="match status" value="1"/>
</dbReference>
<keyword evidence="4" id="KW-1185">Reference proteome</keyword>
<sequence>MKPHKQKKFATLRAWNRKRNYFMKALRMRMAKWIWDEPVRRPFDLRAISKVLLLRNDGKIGDMIVSTSLIRELKTNGYTVDILATRSNVVVIEHNPHIRKIHFDDNPNITTELAAEDYDLVIDMGDKISPASFHFLKKIKAKNVLGFNKEQYNLYNKTIAFLGYQEHITHRYALLMDELNFSHSSTAYELFYPDAINTETTAFLQTLPNAKNIIVNPFAADAKREMSVTQVRQLFSELRQKHPDYNIVYFDPNKRFDIELPDGVYKNPHPTLYSAMALIAHADLIISPDTAIVHIAATYNKPLVALYGNEMHGKYHNNDIWGPGYDAAVQIMTKDKYHPISTIKVSDIIDAVGHMLHKHTTNSHA</sequence>
<name>A0ABM7VNR2_9ENTR</name>
<evidence type="ECO:0000313" key="4">
    <source>
        <dbReference type="Proteomes" id="UP001320460"/>
    </source>
</evidence>
<proteinExistence type="predicted"/>
<dbReference type="EMBL" id="AP025334">
    <property type="protein sequence ID" value="BDD48646.1"/>
    <property type="molecule type" value="Genomic_DNA"/>
</dbReference>
<accession>A0ABM7VNR2</accession>
<evidence type="ECO:0000313" key="3">
    <source>
        <dbReference type="EMBL" id="BDD48646.1"/>
    </source>
</evidence>
<organism evidence="3 4">
    <name type="scientific">Phytobacter diazotrophicus</name>
    <dbReference type="NCBI Taxonomy" id="395631"/>
    <lineage>
        <taxon>Bacteria</taxon>
        <taxon>Pseudomonadati</taxon>
        <taxon>Pseudomonadota</taxon>
        <taxon>Gammaproteobacteria</taxon>
        <taxon>Enterobacterales</taxon>
        <taxon>Enterobacteriaceae</taxon>
        <taxon>Phytobacter</taxon>
    </lineage>
</organism>
<protein>
    <submittedName>
        <fullName evidence="3">LOS biosynthesis enzyme LBGB</fullName>
    </submittedName>
</protein>